<evidence type="ECO:0000259" key="13">
    <source>
        <dbReference type="PROSITE" id="PS50089"/>
    </source>
</evidence>
<keyword evidence="9" id="KW-0808">Transferase</keyword>
<keyword evidence="2 9" id="KW-0813">Transport</keyword>
<dbReference type="PANTHER" id="PTHR23323:SF24">
    <property type="entry name" value="VACUOLAR PROTEIN SORTING-ASSOCIATED PROTEIN 11 HOMOLOG"/>
    <property type="match status" value="1"/>
</dbReference>
<keyword evidence="5" id="KW-0862">Zinc</keyword>
<dbReference type="GO" id="GO:0007032">
    <property type="term" value="P:endosome organization"/>
    <property type="evidence" value="ECO:0007669"/>
    <property type="project" value="TreeGrafter"/>
</dbReference>
<dbReference type="SUPFAM" id="SSF57850">
    <property type="entry name" value="RING/U-box"/>
    <property type="match status" value="1"/>
</dbReference>
<accession>A0A4T0X1S9</accession>
<dbReference type="InterPro" id="IPR018957">
    <property type="entry name" value="Znf_C3HC4_RING-type"/>
</dbReference>
<feature type="domain" description="RING-type" evidence="13">
    <location>
        <begin position="867"/>
        <end position="912"/>
    </location>
</feature>
<reference evidence="14 15" key="1">
    <citation type="journal article" date="2019" name="Front. Genet.">
        <title>Whole-Genome Sequencing of the Opportunistic Yeast Pathogen Candida inconspicua Uncovers Its Hybrid Origin.</title>
        <authorList>
            <person name="Mixao V."/>
            <person name="Hansen A.P."/>
            <person name="Saus E."/>
            <person name="Boekhout T."/>
            <person name="Lass-Florl C."/>
            <person name="Gabaldon T."/>
        </authorList>
    </citation>
    <scope>NUCLEOTIDE SEQUENCE [LARGE SCALE GENOMIC DNA]</scope>
    <source>
        <strain evidence="14 15">CBS 180</strain>
    </source>
</reference>
<feature type="coiled-coil region" evidence="12">
    <location>
        <begin position="824"/>
        <end position="858"/>
    </location>
</feature>
<keyword evidence="12" id="KW-0175">Coiled coil</keyword>
<sequence length="973" mass="112049">MSIQGWRQFPFFEGTFIKDPYLETPNALYSDPSLSAICATKDNIAIAVSQTWIKIINQEIEELFSFQCYEDGWTITNIKYFPSFLVTFAERQGHPSYMKLWDLKKVKEKLKIGKFNHNSSFVSSCQITQGSNNFPLTCWDISEDRSMFVFGFSNGSIVLVRGDLVHDRGSRQRVIYESNDPVSFVSFKDEYTLFVTTFSKTFTLSTSGKNNRSIERLLDEEGADIGCASRFQGSLLVARTNCLQMYNSKGKTTALNLDIPKKRCFVYNDRYIACISQNTSDIAESNVFSNHKLILLDTKHQFIVFNQSIPSSLLEFFKCWNDLYAVLLDGSLLKLHEKSVKECVDILVKNEQFHTAVKIATENITDFTTTDIMKLRNQYGKYLYSKGEFQDAMDEFVECIPLDKTSDVIVMFRESSKIPYLIKYLEKMVVLKVSKVNHVNLLLTCYCKLKQFEKFSKFIDDIRVDDDYDIVDSHLMFDFEDIIQLCIDNEYYDLALQVAKKFNLSSTVVSIQLNYINDPLLTLKYIRSLQVDDLLRVLVDNVSDLLNVLPNEITQLLIDVFTGKYQLTDVDKENDSEVVSIVSYPLFTSYKQFASFMNRSEDEQIEEAPTYQPPRPQIIFSSFFNHNYEFVIFLEACIESYDKFGGNTKDKNDISNTLYELYLTLSQEDLENSKDWEKKALTLLRTRQEWTEEDKAVLLLISNTYNFEEGELTIKDLTKEQSNSLEGYFMDLFRFAIFAGDLERSYEIVLEHGAEEPELYRLALTTYTSKDSYLSELGDEKIHKILELIEKQKSLLPLEVIDCMTSGGANVKLGLVKDYILRSIEKQKKEIENNEKLMVAYEAKLKDLTDQIQDIMKKPKFVDSTKCSVCSKQLEFPIVYFKCGHQMHELCLADHTSILGLADDNNSVCPICASDQDALLMLKKQQDEMATRQDLFKANLKSSTEKFKTTFAFLGRGGLEPAKVVINENSTMN</sequence>
<dbReference type="Pfam" id="PF12451">
    <property type="entry name" value="VPS11_C"/>
    <property type="match status" value="1"/>
</dbReference>
<gene>
    <name evidence="14" type="ORF">CANINC_002353</name>
</gene>
<keyword evidence="4 10" id="KW-0863">Zinc-finger</keyword>
<dbReference type="GO" id="GO:0000329">
    <property type="term" value="C:fungal-type vacuole membrane"/>
    <property type="evidence" value="ECO:0007669"/>
    <property type="project" value="UniProtKB-UniRule"/>
</dbReference>
<dbReference type="PROSITE" id="PS50236">
    <property type="entry name" value="CHCR"/>
    <property type="match status" value="1"/>
</dbReference>
<evidence type="ECO:0000256" key="2">
    <source>
        <dbReference type="ARBA" id="ARBA00022448"/>
    </source>
</evidence>
<dbReference type="InterPro" id="IPR057307">
    <property type="entry name" value="PEP5_VPS11_N"/>
</dbReference>
<evidence type="ECO:0000256" key="11">
    <source>
        <dbReference type="PROSITE-ProRule" id="PRU01006"/>
    </source>
</evidence>
<evidence type="ECO:0000256" key="6">
    <source>
        <dbReference type="ARBA" id="ARBA00022927"/>
    </source>
</evidence>
<dbReference type="STRING" id="52247.A0A4T0X1S9"/>
<dbReference type="OrthoDB" id="26184at2759"/>
<dbReference type="AlphaFoldDB" id="A0A4T0X1S9"/>
<evidence type="ECO:0000256" key="7">
    <source>
        <dbReference type="ARBA" id="ARBA00023136"/>
    </source>
</evidence>
<name>A0A4T0X1S9_9ASCO</name>
<organism evidence="14 15">
    <name type="scientific">Pichia inconspicua</name>
    <dbReference type="NCBI Taxonomy" id="52247"/>
    <lineage>
        <taxon>Eukaryota</taxon>
        <taxon>Fungi</taxon>
        <taxon>Dikarya</taxon>
        <taxon>Ascomycota</taxon>
        <taxon>Saccharomycotina</taxon>
        <taxon>Pichiomycetes</taxon>
        <taxon>Pichiales</taxon>
        <taxon>Pichiaceae</taxon>
        <taxon>Pichia</taxon>
    </lineage>
</organism>
<dbReference type="EC" id="2.3.2.27" evidence="9"/>
<evidence type="ECO:0000256" key="1">
    <source>
        <dbReference type="ARBA" id="ARBA00007070"/>
    </source>
</evidence>
<dbReference type="SUPFAM" id="SSF50978">
    <property type="entry name" value="WD40 repeat-like"/>
    <property type="match status" value="1"/>
</dbReference>
<keyword evidence="9" id="KW-0833">Ubl conjugation pathway</keyword>
<dbReference type="GO" id="GO:0061630">
    <property type="term" value="F:ubiquitin protein ligase activity"/>
    <property type="evidence" value="ECO:0007669"/>
    <property type="project" value="UniProtKB-EC"/>
</dbReference>
<comment type="similarity">
    <text evidence="1 9">Belongs to the VPS11 family.</text>
</comment>
<dbReference type="InterPro" id="IPR024763">
    <property type="entry name" value="VPS11_C"/>
</dbReference>
<dbReference type="EMBL" id="SELW01000383">
    <property type="protein sequence ID" value="TID28649.1"/>
    <property type="molecule type" value="Genomic_DNA"/>
</dbReference>
<feature type="repeat" description="CHCR" evidence="11">
    <location>
        <begin position="396"/>
        <end position="551"/>
    </location>
</feature>
<dbReference type="Pfam" id="PF00097">
    <property type="entry name" value="zf-C3HC4"/>
    <property type="match status" value="1"/>
</dbReference>
<dbReference type="GO" id="GO:0030897">
    <property type="term" value="C:HOPS complex"/>
    <property type="evidence" value="ECO:0007669"/>
    <property type="project" value="UniProtKB-UniRule"/>
</dbReference>
<comment type="subcellular location">
    <subcellularLocation>
        <location evidence="8">Endomembrane system</location>
        <topology evidence="8">Peripheral membrane protein</topology>
        <orientation evidence="8">Cytoplasmic side</orientation>
    </subcellularLocation>
    <subcellularLocation>
        <location evidence="9">Vacuole membrane</location>
        <topology evidence="9">Peripheral membrane protein</topology>
        <orientation evidence="9">Cytoplasmic side</orientation>
    </subcellularLocation>
</comment>
<dbReference type="InterPro" id="IPR057308">
    <property type="entry name" value="CHCR_PEP5_VPS11"/>
</dbReference>
<dbReference type="InterPro" id="IPR036322">
    <property type="entry name" value="WD40_repeat_dom_sf"/>
</dbReference>
<dbReference type="InterPro" id="IPR000547">
    <property type="entry name" value="Clathrin_H-chain/VPS_repeat"/>
</dbReference>
<dbReference type="GO" id="GO:0008270">
    <property type="term" value="F:zinc ion binding"/>
    <property type="evidence" value="ECO:0007669"/>
    <property type="project" value="UniProtKB-KW"/>
</dbReference>
<dbReference type="GO" id="GO:0006904">
    <property type="term" value="P:vesicle docking involved in exocytosis"/>
    <property type="evidence" value="ECO:0007669"/>
    <property type="project" value="TreeGrafter"/>
</dbReference>
<comment type="subunit">
    <text evidence="9">Component of the homotypic vacuole fusion and vacuole protein sorting (HOPS) complex. Component of the class C core vacuole/endosome tethering (CORVET) complex.</text>
</comment>
<evidence type="ECO:0000256" key="3">
    <source>
        <dbReference type="ARBA" id="ARBA00022723"/>
    </source>
</evidence>
<evidence type="ECO:0000256" key="10">
    <source>
        <dbReference type="PROSITE-ProRule" id="PRU00175"/>
    </source>
</evidence>
<dbReference type="Gene3D" id="3.30.40.10">
    <property type="entry name" value="Zinc/RING finger domain, C3HC4 (zinc finger)"/>
    <property type="match status" value="1"/>
</dbReference>
<keyword evidence="7 9" id="KW-0472">Membrane</keyword>
<dbReference type="InterPro" id="IPR016528">
    <property type="entry name" value="VPS11"/>
</dbReference>
<dbReference type="Pfam" id="PF23341">
    <property type="entry name" value="PEP5_VPS11_N"/>
    <property type="match status" value="1"/>
</dbReference>
<dbReference type="InterPro" id="IPR013083">
    <property type="entry name" value="Znf_RING/FYVE/PHD"/>
</dbReference>
<dbReference type="PANTHER" id="PTHR23323">
    <property type="entry name" value="VACUOLAR PROTEIN SORTING-ASSOCIATED PROTEIN"/>
    <property type="match status" value="1"/>
</dbReference>
<dbReference type="GO" id="GO:0033263">
    <property type="term" value="C:CORVET complex"/>
    <property type="evidence" value="ECO:0007669"/>
    <property type="project" value="UniProtKB-UniRule"/>
</dbReference>
<evidence type="ECO:0000313" key="15">
    <source>
        <dbReference type="Proteomes" id="UP000307173"/>
    </source>
</evidence>
<dbReference type="GO" id="GO:0006886">
    <property type="term" value="P:intracellular protein transport"/>
    <property type="evidence" value="ECO:0007669"/>
    <property type="project" value="UniProtKB-UniRule"/>
</dbReference>
<keyword evidence="6 9" id="KW-0653">Protein transport</keyword>
<proteinExistence type="inferred from homology"/>
<comment type="catalytic activity">
    <reaction evidence="9">
        <text>S-ubiquitinyl-[E2 ubiquitin-conjugating enzyme]-L-cysteine + [acceptor protein]-L-lysine = [E2 ubiquitin-conjugating enzyme]-L-cysteine + N(6)-ubiquitinyl-[acceptor protein]-L-lysine.</text>
        <dbReference type="EC" id="2.3.2.27"/>
    </reaction>
</comment>
<dbReference type="GO" id="GO:0007033">
    <property type="term" value="P:vacuole organization"/>
    <property type="evidence" value="ECO:0007669"/>
    <property type="project" value="TreeGrafter"/>
</dbReference>
<protein>
    <recommendedName>
        <fullName evidence="9">E3 ubiquitin-protein ligase PEP5</fullName>
        <ecNumber evidence="9">2.3.2.27</ecNumber>
    </recommendedName>
</protein>
<evidence type="ECO:0000256" key="5">
    <source>
        <dbReference type="ARBA" id="ARBA00022833"/>
    </source>
</evidence>
<dbReference type="GO" id="GO:0030674">
    <property type="term" value="F:protein-macromolecule adaptor activity"/>
    <property type="evidence" value="ECO:0007669"/>
    <property type="project" value="TreeGrafter"/>
</dbReference>
<dbReference type="PIRSF" id="PIRSF007860">
    <property type="entry name" value="VPS11"/>
    <property type="match status" value="1"/>
</dbReference>
<keyword evidence="9" id="KW-0926">Vacuole</keyword>
<comment type="caution">
    <text evidence="14">The sequence shown here is derived from an EMBL/GenBank/DDBJ whole genome shotgun (WGS) entry which is preliminary data.</text>
</comment>
<dbReference type="InterPro" id="IPR001841">
    <property type="entry name" value="Znf_RING"/>
</dbReference>
<dbReference type="GO" id="GO:0048284">
    <property type="term" value="P:organelle fusion"/>
    <property type="evidence" value="ECO:0007669"/>
    <property type="project" value="TreeGrafter"/>
</dbReference>
<evidence type="ECO:0000313" key="14">
    <source>
        <dbReference type="EMBL" id="TID28649.1"/>
    </source>
</evidence>
<keyword evidence="15" id="KW-1185">Reference proteome</keyword>
<dbReference type="SMART" id="SM00184">
    <property type="entry name" value="RING"/>
    <property type="match status" value="1"/>
</dbReference>
<dbReference type="Pfam" id="PF23356">
    <property type="entry name" value="TPR_PEP5_VPS11"/>
    <property type="match status" value="1"/>
</dbReference>
<evidence type="ECO:0000256" key="4">
    <source>
        <dbReference type="ARBA" id="ARBA00022771"/>
    </source>
</evidence>
<evidence type="ECO:0000256" key="8">
    <source>
        <dbReference type="ARBA" id="ARBA00029433"/>
    </source>
</evidence>
<dbReference type="Proteomes" id="UP000307173">
    <property type="component" value="Unassembled WGS sequence"/>
</dbReference>
<dbReference type="PROSITE" id="PS50089">
    <property type="entry name" value="ZF_RING_2"/>
    <property type="match status" value="1"/>
</dbReference>
<keyword evidence="3" id="KW-0479">Metal-binding</keyword>
<evidence type="ECO:0000256" key="9">
    <source>
        <dbReference type="PIRNR" id="PIRNR007860"/>
    </source>
</evidence>
<evidence type="ECO:0000256" key="12">
    <source>
        <dbReference type="SAM" id="Coils"/>
    </source>
</evidence>